<name>A0A3G6TJN8_9FLAO</name>
<sequence length="91" mass="10636">MSIKTPKNRKEIEHNMYLLQERGLQALDAKDEDRIGNFAAMTWPHLKEVKNLPNGRIYLPTINEQARLQGNMENTDLWKFSQTQVPKEESP</sequence>
<evidence type="ECO:0000313" key="1">
    <source>
        <dbReference type="EMBL" id="AZB26856.1"/>
    </source>
</evidence>
<accession>A0A3G6TJN8</accession>
<evidence type="ECO:0000313" key="2">
    <source>
        <dbReference type="Proteomes" id="UP000271193"/>
    </source>
</evidence>
<dbReference type="AlphaFoldDB" id="A0A3G6TJN8"/>
<organism evidence="1 2">
    <name type="scientific">Chryseobacterium bernardetii</name>
    <dbReference type="NCBI Taxonomy" id="1241978"/>
    <lineage>
        <taxon>Bacteria</taxon>
        <taxon>Pseudomonadati</taxon>
        <taxon>Bacteroidota</taxon>
        <taxon>Flavobacteriia</taxon>
        <taxon>Flavobacteriales</taxon>
        <taxon>Weeksellaceae</taxon>
        <taxon>Chryseobacterium group</taxon>
        <taxon>Chryseobacterium</taxon>
    </lineage>
</organism>
<dbReference type="RefSeq" id="WP_123871763.1">
    <property type="nucleotide sequence ID" value="NZ_CP033932.1"/>
</dbReference>
<dbReference type="KEGG" id="cben:EG339_20840"/>
<gene>
    <name evidence="1" type="ORF">EG339_20840</name>
</gene>
<dbReference type="Proteomes" id="UP000271193">
    <property type="component" value="Chromosome"/>
</dbReference>
<keyword evidence="2" id="KW-1185">Reference proteome</keyword>
<proteinExistence type="predicted"/>
<dbReference type="GeneID" id="99067254"/>
<protein>
    <submittedName>
        <fullName evidence="1">Uncharacterized protein</fullName>
    </submittedName>
</protein>
<reference evidence="2" key="1">
    <citation type="submission" date="2018-11" db="EMBL/GenBank/DDBJ databases">
        <title>Proposal to divide the Flavobacteriaceae and reorganize its genera based on Amino Acid Identity values calculated from whole genome sequences.</title>
        <authorList>
            <person name="Nicholson A.C."/>
            <person name="Gulvik C.A."/>
            <person name="Whitney A.M."/>
            <person name="Humrighouse B.W."/>
            <person name="Bell M."/>
            <person name="Holmes B."/>
            <person name="Steigerwalt A.G."/>
            <person name="Villarma A."/>
            <person name="Sheth M."/>
            <person name="Batra D."/>
            <person name="Pryor J."/>
            <person name="Bernardet J.-F."/>
            <person name="Hugo C."/>
            <person name="Kampfer P."/>
            <person name="Newman J."/>
            <person name="McQuiston J.R."/>
        </authorList>
    </citation>
    <scope>NUCLEOTIDE SEQUENCE [LARGE SCALE GENOMIC DNA]</scope>
    <source>
        <strain evidence="2">G0229</strain>
    </source>
</reference>
<dbReference type="EMBL" id="CP033932">
    <property type="protein sequence ID" value="AZB26856.1"/>
    <property type="molecule type" value="Genomic_DNA"/>
</dbReference>